<dbReference type="OrthoDB" id="5984457at2759"/>
<accession>A0A7R8Z5F4</accession>
<dbReference type="Proteomes" id="UP000594454">
    <property type="component" value="Chromosome 7"/>
</dbReference>
<sequence length="339" mass="37980">MGHDQIDLIEAYFAALNPIARKIHNDISSTKSTYDHLWNELKTHEQCDLINEALIKPEITLRYFNSFSTSISAASTTSSAILNEENDGHDDLQRLLDSEKVKGTANNVFSFDGKNLKLFNHQKTGQKLIHDDVIGLFRDEHSAPFSFKTKSQLNLNLFNSPSDDESMGATAAFKSLMNHQKKVSPKVGVEVNPAGPRLSPVTVKSSHNEYEEMSAANSNLILSAKNFKKFTLEDSDDCKSVGFFRNFICKDNLVFNAIVENNSRENIEQGGKDGKNTTNRDSYESKASMAGDPNIAQEDSSNSLLSEEDDDKHVYEESRLLLDTSGYDLRKGFEFLSNW</sequence>
<dbReference type="InParanoid" id="A0A7R8Z5F4"/>
<dbReference type="PANTHER" id="PTHR34394:SF1">
    <property type="entry name" value="SIMILAR TO RIKEN CDNA 2310022B05"/>
    <property type="match status" value="1"/>
</dbReference>
<protein>
    <recommendedName>
        <fullName evidence="2">DUF4706 domain-containing protein</fullName>
    </recommendedName>
</protein>
<dbReference type="Pfam" id="PF15797">
    <property type="entry name" value="DUF4706"/>
    <property type="match status" value="1"/>
</dbReference>
<keyword evidence="4" id="KW-1185">Reference proteome</keyword>
<evidence type="ECO:0000313" key="3">
    <source>
        <dbReference type="EMBL" id="CAD7094052.1"/>
    </source>
</evidence>
<gene>
    <name evidence="3" type="ORF">HERILL_LOCUS16289</name>
</gene>
<proteinExistence type="predicted"/>
<evidence type="ECO:0000313" key="4">
    <source>
        <dbReference type="Proteomes" id="UP000594454"/>
    </source>
</evidence>
<feature type="region of interest" description="Disordered" evidence="1">
    <location>
        <begin position="266"/>
        <end position="309"/>
    </location>
</feature>
<evidence type="ECO:0000256" key="1">
    <source>
        <dbReference type="SAM" id="MobiDB-lite"/>
    </source>
</evidence>
<name>A0A7R8Z5F4_HERIL</name>
<dbReference type="AlphaFoldDB" id="A0A7R8Z5F4"/>
<evidence type="ECO:0000259" key="2">
    <source>
        <dbReference type="Pfam" id="PF15797"/>
    </source>
</evidence>
<dbReference type="InterPro" id="IPR031600">
    <property type="entry name" value="DUF4706"/>
</dbReference>
<feature type="compositionally biased region" description="Basic and acidic residues" evidence="1">
    <location>
        <begin position="266"/>
        <end position="275"/>
    </location>
</feature>
<dbReference type="PANTHER" id="PTHR34394">
    <property type="entry name" value="SIMILAR TO RIKEN CDNA 2310022B05"/>
    <property type="match status" value="1"/>
</dbReference>
<reference evidence="3 4" key="1">
    <citation type="submission" date="2020-11" db="EMBL/GenBank/DDBJ databases">
        <authorList>
            <person name="Wallbank WR R."/>
            <person name="Pardo Diaz C."/>
            <person name="Kozak K."/>
            <person name="Martin S."/>
            <person name="Jiggins C."/>
            <person name="Moest M."/>
            <person name="Warren A I."/>
            <person name="Generalovic N T."/>
            <person name="Byers J.R.P. K."/>
            <person name="Montejo-Kovacevich G."/>
            <person name="Yen C E."/>
        </authorList>
    </citation>
    <scope>NUCLEOTIDE SEQUENCE [LARGE SCALE GENOMIC DNA]</scope>
</reference>
<organism evidence="3 4">
    <name type="scientific">Hermetia illucens</name>
    <name type="common">Black soldier fly</name>
    <dbReference type="NCBI Taxonomy" id="343691"/>
    <lineage>
        <taxon>Eukaryota</taxon>
        <taxon>Metazoa</taxon>
        <taxon>Ecdysozoa</taxon>
        <taxon>Arthropoda</taxon>
        <taxon>Hexapoda</taxon>
        <taxon>Insecta</taxon>
        <taxon>Pterygota</taxon>
        <taxon>Neoptera</taxon>
        <taxon>Endopterygota</taxon>
        <taxon>Diptera</taxon>
        <taxon>Brachycera</taxon>
        <taxon>Stratiomyomorpha</taxon>
        <taxon>Stratiomyidae</taxon>
        <taxon>Hermetiinae</taxon>
        <taxon>Hermetia</taxon>
    </lineage>
</organism>
<dbReference type="EMBL" id="LR899015">
    <property type="protein sequence ID" value="CAD7094052.1"/>
    <property type="molecule type" value="Genomic_DNA"/>
</dbReference>
<feature type="domain" description="DUF4706" evidence="2">
    <location>
        <begin position="11"/>
        <end position="155"/>
    </location>
</feature>